<dbReference type="AlphaFoldDB" id="A0A9P7AHZ8"/>
<protein>
    <recommendedName>
        <fullName evidence="2">Phosphatidic acid phosphatase type 2/haloperoxidase domain-containing protein</fullName>
    </recommendedName>
</protein>
<feature type="transmembrane region" description="Helical" evidence="1">
    <location>
        <begin position="73"/>
        <end position="97"/>
    </location>
</feature>
<dbReference type="GeneID" id="64597441"/>
<evidence type="ECO:0000313" key="4">
    <source>
        <dbReference type="Proteomes" id="UP000719766"/>
    </source>
</evidence>
<evidence type="ECO:0000259" key="2">
    <source>
        <dbReference type="SMART" id="SM00014"/>
    </source>
</evidence>
<evidence type="ECO:0000313" key="3">
    <source>
        <dbReference type="EMBL" id="KAG1789876.1"/>
    </source>
</evidence>
<sequence length="176" mass="19269">MGTELSLWLKFLNQTPIIVCTLTTAAIIHTRSAGVVYFVTGAVLCSALAKSIKKAIRQERPLKDSGRKVTYGMPSSHASACTFFAAYITMACLQLPVHPTFPSSIIFVPVVILPWTFMIVLSRVQLGHHTWPQVAAGTALGICCASFWFKLWVDDAAGVKTAAWEVEAMVRLWLGQ</sequence>
<dbReference type="PANTHER" id="PTHR14969">
    <property type="entry name" value="SPHINGOSINE-1-PHOSPHATE PHOSPHOHYDROLASE"/>
    <property type="match status" value="1"/>
</dbReference>
<dbReference type="InterPro" id="IPR036938">
    <property type="entry name" value="PAP2/HPO_sf"/>
</dbReference>
<dbReference type="Pfam" id="PF01569">
    <property type="entry name" value="PAP2"/>
    <property type="match status" value="1"/>
</dbReference>
<feature type="transmembrane region" description="Helical" evidence="1">
    <location>
        <begin position="134"/>
        <end position="153"/>
    </location>
</feature>
<keyword evidence="1" id="KW-0472">Membrane</keyword>
<dbReference type="Proteomes" id="UP000719766">
    <property type="component" value="Unassembled WGS sequence"/>
</dbReference>
<evidence type="ECO:0000256" key="1">
    <source>
        <dbReference type="SAM" id="Phobius"/>
    </source>
</evidence>
<gene>
    <name evidence="3" type="ORF">HD556DRAFT_1395633</name>
</gene>
<accession>A0A9P7AHZ8</accession>
<feature type="domain" description="Phosphatidic acid phosphatase type 2/haloperoxidase" evidence="2">
    <location>
        <begin position="35"/>
        <end position="149"/>
    </location>
</feature>
<organism evidence="3 4">
    <name type="scientific">Suillus plorans</name>
    <dbReference type="NCBI Taxonomy" id="116603"/>
    <lineage>
        <taxon>Eukaryota</taxon>
        <taxon>Fungi</taxon>
        <taxon>Dikarya</taxon>
        <taxon>Basidiomycota</taxon>
        <taxon>Agaricomycotina</taxon>
        <taxon>Agaricomycetes</taxon>
        <taxon>Agaricomycetidae</taxon>
        <taxon>Boletales</taxon>
        <taxon>Suillineae</taxon>
        <taxon>Suillaceae</taxon>
        <taxon>Suillus</taxon>
    </lineage>
</organism>
<proteinExistence type="predicted"/>
<keyword evidence="1" id="KW-1133">Transmembrane helix</keyword>
<feature type="transmembrane region" description="Helical" evidence="1">
    <location>
        <begin position="34"/>
        <end position="52"/>
    </location>
</feature>
<dbReference type="InterPro" id="IPR000326">
    <property type="entry name" value="PAP2/HPO"/>
</dbReference>
<feature type="transmembrane region" description="Helical" evidence="1">
    <location>
        <begin position="103"/>
        <end position="122"/>
    </location>
</feature>
<comment type="caution">
    <text evidence="3">The sequence shown here is derived from an EMBL/GenBank/DDBJ whole genome shotgun (WGS) entry which is preliminary data.</text>
</comment>
<dbReference type="SUPFAM" id="SSF48317">
    <property type="entry name" value="Acid phosphatase/Vanadium-dependent haloperoxidase"/>
    <property type="match status" value="1"/>
</dbReference>
<dbReference type="SMART" id="SM00014">
    <property type="entry name" value="acidPPc"/>
    <property type="match status" value="1"/>
</dbReference>
<dbReference type="OrthoDB" id="302705at2759"/>
<keyword evidence="4" id="KW-1185">Reference proteome</keyword>
<reference evidence="3" key="1">
    <citation type="journal article" date="2020" name="New Phytol.">
        <title>Comparative genomics reveals dynamic genome evolution in host specialist ectomycorrhizal fungi.</title>
        <authorList>
            <person name="Lofgren L.A."/>
            <person name="Nguyen N.H."/>
            <person name="Vilgalys R."/>
            <person name="Ruytinx J."/>
            <person name="Liao H.L."/>
            <person name="Branco S."/>
            <person name="Kuo A."/>
            <person name="LaButti K."/>
            <person name="Lipzen A."/>
            <person name="Andreopoulos W."/>
            <person name="Pangilinan J."/>
            <person name="Riley R."/>
            <person name="Hundley H."/>
            <person name="Na H."/>
            <person name="Barry K."/>
            <person name="Grigoriev I.V."/>
            <person name="Stajich J.E."/>
            <person name="Kennedy P.G."/>
        </authorList>
    </citation>
    <scope>NUCLEOTIDE SEQUENCE</scope>
    <source>
        <strain evidence="3">S12</strain>
    </source>
</reference>
<dbReference type="GO" id="GO:0042392">
    <property type="term" value="F:sphingosine-1-phosphate phosphatase activity"/>
    <property type="evidence" value="ECO:0007669"/>
    <property type="project" value="TreeGrafter"/>
</dbReference>
<dbReference type="PANTHER" id="PTHR14969:SF13">
    <property type="entry name" value="AT30094P"/>
    <property type="match status" value="1"/>
</dbReference>
<name>A0A9P7AHZ8_9AGAM</name>
<dbReference type="Gene3D" id="1.20.144.10">
    <property type="entry name" value="Phosphatidic acid phosphatase type 2/haloperoxidase"/>
    <property type="match status" value="1"/>
</dbReference>
<dbReference type="EMBL" id="JABBWE010000055">
    <property type="protein sequence ID" value="KAG1789876.1"/>
    <property type="molecule type" value="Genomic_DNA"/>
</dbReference>
<dbReference type="RefSeq" id="XP_041156895.1">
    <property type="nucleotide sequence ID" value="XM_041303677.1"/>
</dbReference>
<keyword evidence="1" id="KW-0812">Transmembrane</keyword>
<feature type="transmembrane region" description="Helical" evidence="1">
    <location>
        <begin position="7"/>
        <end position="28"/>
    </location>
</feature>